<dbReference type="KEGG" id="fae:FAES_4865"/>
<dbReference type="Proteomes" id="UP000011058">
    <property type="component" value="Chromosome"/>
</dbReference>
<evidence type="ECO:0000259" key="1">
    <source>
        <dbReference type="Pfam" id="PF12867"/>
    </source>
</evidence>
<reference evidence="2 3" key="1">
    <citation type="journal article" date="2012" name="J. Bacteriol.">
        <title>Genome Sequence of Fibrella aestuarina BUZ 2T, a Filamentous Marine Bacterium.</title>
        <authorList>
            <person name="Filippini M."/>
            <person name="Qi W."/>
            <person name="Blom J."/>
            <person name="Goesmann A."/>
            <person name="Smits T.H."/>
            <person name="Bagheri H.C."/>
        </authorList>
    </citation>
    <scope>NUCLEOTIDE SEQUENCE [LARGE SCALE GENOMIC DNA]</scope>
    <source>
        <strain evidence="3">BUZ 2T</strain>
    </source>
</reference>
<dbReference type="HOGENOM" id="CLU_105789_2_0_10"/>
<feature type="domain" description="DinB-like" evidence="1">
    <location>
        <begin position="32"/>
        <end position="165"/>
    </location>
</feature>
<dbReference type="SUPFAM" id="SSF109854">
    <property type="entry name" value="DinB/YfiT-like putative metalloenzymes"/>
    <property type="match status" value="1"/>
</dbReference>
<organism evidence="2 3">
    <name type="scientific">Fibrella aestuarina BUZ 2</name>
    <dbReference type="NCBI Taxonomy" id="1166018"/>
    <lineage>
        <taxon>Bacteria</taxon>
        <taxon>Pseudomonadati</taxon>
        <taxon>Bacteroidota</taxon>
        <taxon>Cytophagia</taxon>
        <taxon>Cytophagales</taxon>
        <taxon>Spirosomataceae</taxon>
        <taxon>Fibrella</taxon>
    </lineage>
</organism>
<name>I0KFG1_9BACT</name>
<gene>
    <name evidence="2" type="ORF">FAES_4865</name>
</gene>
<evidence type="ECO:0000313" key="3">
    <source>
        <dbReference type="Proteomes" id="UP000011058"/>
    </source>
</evidence>
<dbReference type="InterPro" id="IPR034660">
    <property type="entry name" value="DinB/YfiT-like"/>
</dbReference>
<dbReference type="PATRIC" id="fig|1166018.3.peg.1836"/>
<dbReference type="eggNOG" id="COG2318">
    <property type="taxonomic scope" value="Bacteria"/>
</dbReference>
<dbReference type="STRING" id="1166018.FAES_4865"/>
<keyword evidence="3" id="KW-1185">Reference proteome</keyword>
<accession>I0KFG1</accession>
<evidence type="ECO:0000313" key="2">
    <source>
        <dbReference type="EMBL" id="CCH02864.1"/>
    </source>
</evidence>
<dbReference type="Pfam" id="PF12867">
    <property type="entry name" value="DinB_2"/>
    <property type="match status" value="1"/>
</dbReference>
<proteinExistence type="predicted"/>
<dbReference type="RefSeq" id="WP_015333963.1">
    <property type="nucleotide sequence ID" value="NC_020054.1"/>
</dbReference>
<protein>
    <recommendedName>
        <fullName evidence="1">DinB-like domain-containing protein</fullName>
    </recommendedName>
</protein>
<dbReference type="InterPro" id="IPR024775">
    <property type="entry name" value="DinB-like"/>
</dbReference>
<sequence>MTITRPGPAEYSPYHIPYLRFVPEGTDPLVLLQRQPDDVRALLGSLTDQQALTRYAPGKWSIKEALVHLIDTERIFAYRALRIARGDQTPLPGFEQDDYVPNSGADARLLTDIWAEYEAVRTATLLLLNSLTESALARVGVVNGNVLSVRALIHVLAGHEAHHIQLFKEKYLACINTKKATD</sequence>
<dbReference type="EMBL" id="HE796683">
    <property type="protein sequence ID" value="CCH02864.1"/>
    <property type="molecule type" value="Genomic_DNA"/>
</dbReference>
<dbReference type="OrthoDB" id="9793216at2"/>
<dbReference type="AlphaFoldDB" id="I0KFG1"/>
<dbReference type="Gene3D" id="1.20.120.450">
    <property type="entry name" value="dinb family like domain"/>
    <property type="match status" value="1"/>
</dbReference>